<feature type="modified residue" description="O-(pantetheine 4'-phosphoryl)serine" evidence="8">
    <location>
        <position position="35"/>
    </location>
</feature>
<dbReference type="InterPro" id="IPR009081">
    <property type="entry name" value="PP-bd_ACP"/>
</dbReference>
<gene>
    <name evidence="8" type="primary">acpP</name>
    <name evidence="12" type="ORF">NSA47_03955</name>
</gene>
<keyword evidence="6 8" id="KW-0443">Lipid metabolism</keyword>
<dbReference type="EMBL" id="JANKAS010000002">
    <property type="protein sequence ID" value="MCR1898141.1"/>
    <property type="molecule type" value="Genomic_DNA"/>
</dbReference>
<dbReference type="Proteomes" id="UP001205748">
    <property type="component" value="Unassembled WGS sequence"/>
</dbReference>
<dbReference type="NCBIfam" id="NF002151">
    <property type="entry name" value="PRK00982.1-5"/>
    <property type="match status" value="1"/>
</dbReference>
<name>A0AAE3KZ54_9FIRM</name>
<keyword evidence="2 8" id="KW-0596">Phosphopantetheine</keyword>
<dbReference type="GO" id="GO:0000036">
    <property type="term" value="F:acyl carrier activity"/>
    <property type="evidence" value="ECO:0007669"/>
    <property type="project" value="UniProtKB-UniRule"/>
</dbReference>
<comment type="similarity">
    <text evidence="8">Belongs to the acyl carrier protein (ACP) family.</text>
</comment>
<dbReference type="PROSITE" id="PS50075">
    <property type="entry name" value="CARRIER"/>
    <property type="match status" value="1"/>
</dbReference>
<evidence type="ECO:0000256" key="10">
    <source>
        <dbReference type="RuleBase" id="RU003545"/>
    </source>
</evidence>
<dbReference type="Pfam" id="PF00550">
    <property type="entry name" value="PP-binding"/>
    <property type="match status" value="1"/>
</dbReference>
<comment type="caution">
    <text evidence="12">The sequence shown here is derived from an EMBL/GenBank/DDBJ whole genome shotgun (WGS) entry which is preliminary data.</text>
</comment>
<proteinExistence type="inferred from homology"/>
<organism evidence="12 13">
    <name type="scientific">Irregularibacter muris</name>
    <dbReference type="NCBI Taxonomy" id="1796619"/>
    <lineage>
        <taxon>Bacteria</taxon>
        <taxon>Bacillati</taxon>
        <taxon>Bacillota</taxon>
        <taxon>Clostridia</taxon>
        <taxon>Eubacteriales</taxon>
        <taxon>Eubacteriaceae</taxon>
        <taxon>Irregularibacter</taxon>
    </lineage>
</organism>
<evidence type="ECO:0000256" key="1">
    <source>
        <dbReference type="ARBA" id="ARBA00003180"/>
    </source>
</evidence>
<sequence length="75" mass="8613">MLFDKVKEIVIDQLGVEEEEVVLNASFIDDLGADSLDIVELIMAFEEEFDLEIPDEEAEKIKTVNDVVEYLKNHQ</sequence>
<dbReference type="GO" id="GO:0016020">
    <property type="term" value="C:membrane"/>
    <property type="evidence" value="ECO:0007669"/>
    <property type="project" value="GOC"/>
</dbReference>
<keyword evidence="4 8" id="KW-0597">Phosphoprotein</keyword>
<dbReference type="GO" id="GO:0009245">
    <property type="term" value="P:lipid A biosynthetic process"/>
    <property type="evidence" value="ECO:0007669"/>
    <property type="project" value="TreeGrafter"/>
</dbReference>
<dbReference type="Gene3D" id="1.10.1200.10">
    <property type="entry name" value="ACP-like"/>
    <property type="match status" value="1"/>
</dbReference>
<evidence type="ECO:0000259" key="11">
    <source>
        <dbReference type="PROSITE" id="PS50075"/>
    </source>
</evidence>
<accession>A0AAE3KZ54</accession>
<comment type="function">
    <text evidence="1 8 10">Carrier of the growing fatty acid chain in fatty acid biosynthesis.</text>
</comment>
<comment type="PTM">
    <text evidence="10">4'-phosphopantetheine is transferred from CoA to a specific serine of apo-ACP by acpS.</text>
</comment>
<dbReference type="PANTHER" id="PTHR20863">
    <property type="entry name" value="ACYL CARRIER PROTEIN"/>
    <property type="match status" value="1"/>
</dbReference>
<dbReference type="GO" id="GO:0005829">
    <property type="term" value="C:cytosol"/>
    <property type="evidence" value="ECO:0007669"/>
    <property type="project" value="TreeGrafter"/>
</dbReference>
<dbReference type="PROSITE" id="PS00012">
    <property type="entry name" value="PHOSPHOPANTETHEINE"/>
    <property type="match status" value="1"/>
</dbReference>
<dbReference type="FunFam" id="1.10.1200.10:FF:000001">
    <property type="entry name" value="Acyl carrier protein"/>
    <property type="match status" value="1"/>
</dbReference>
<evidence type="ECO:0000313" key="12">
    <source>
        <dbReference type="EMBL" id="MCR1898141.1"/>
    </source>
</evidence>
<evidence type="ECO:0000256" key="3">
    <source>
        <dbReference type="ARBA" id="ARBA00022516"/>
    </source>
</evidence>
<dbReference type="InterPro" id="IPR036736">
    <property type="entry name" value="ACP-like_sf"/>
</dbReference>
<dbReference type="NCBIfam" id="NF002148">
    <property type="entry name" value="PRK00982.1-2"/>
    <property type="match status" value="1"/>
</dbReference>
<dbReference type="SUPFAM" id="SSF47336">
    <property type="entry name" value="ACP-like"/>
    <property type="match status" value="1"/>
</dbReference>
<dbReference type="RefSeq" id="WP_257529599.1">
    <property type="nucleotide sequence ID" value="NZ_JANKAS010000002.1"/>
</dbReference>
<comment type="pathway">
    <text evidence="8 10">Lipid metabolism; fatty acid biosynthesis.</text>
</comment>
<dbReference type="NCBIfam" id="NF002150">
    <property type="entry name" value="PRK00982.1-4"/>
    <property type="match status" value="1"/>
</dbReference>
<evidence type="ECO:0000256" key="5">
    <source>
        <dbReference type="ARBA" id="ARBA00022832"/>
    </source>
</evidence>
<dbReference type="PANTHER" id="PTHR20863:SF76">
    <property type="entry name" value="CARRIER DOMAIN-CONTAINING PROTEIN"/>
    <property type="match status" value="1"/>
</dbReference>
<dbReference type="GO" id="GO:0000035">
    <property type="term" value="F:acyl binding"/>
    <property type="evidence" value="ECO:0007669"/>
    <property type="project" value="TreeGrafter"/>
</dbReference>
<keyword evidence="7 8" id="KW-0275">Fatty acid biosynthesis</keyword>
<evidence type="ECO:0000256" key="6">
    <source>
        <dbReference type="ARBA" id="ARBA00023098"/>
    </source>
</evidence>
<comment type="PTM">
    <text evidence="8">4'-phosphopantetheine is transferred from CoA to a specific serine of apo-ACP by AcpS. This modification is essential for activity because fatty acids are bound in thioester linkage to the sulfhydryl of the prosthetic group.</text>
</comment>
<dbReference type="InterPro" id="IPR006162">
    <property type="entry name" value="Ppantetheine_attach_site"/>
</dbReference>
<evidence type="ECO:0000256" key="7">
    <source>
        <dbReference type="ARBA" id="ARBA00023160"/>
    </source>
</evidence>
<feature type="domain" description="Carrier" evidence="11">
    <location>
        <begin position="1"/>
        <end position="75"/>
    </location>
</feature>
<evidence type="ECO:0000256" key="9">
    <source>
        <dbReference type="NCBIfam" id="TIGR00517"/>
    </source>
</evidence>
<dbReference type="InterPro" id="IPR003231">
    <property type="entry name" value="ACP"/>
</dbReference>
<evidence type="ECO:0000256" key="2">
    <source>
        <dbReference type="ARBA" id="ARBA00022450"/>
    </source>
</evidence>
<evidence type="ECO:0000256" key="8">
    <source>
        <dbReference type="HAMAP-Rule" id="MF_01217"/>
    </source>
</evidence>
<dbReference type="HAMAP" id="MF_01217">
    <property type="entry name" value="Acyl_carrier"/>
    <property type="match status" value="1"/>
</dbReference>
<dbReference type="NCBIfam" id="TIGR00517">
    <property type="entry name" value="acyl_carrier"/>
    <property type="match status" value="1"/>
</dbReference>
<dbReference type="AlphaFoldDB" id="A0AAE3KZ54"/>
<keyword evidence="5 8" id="KW-0276">Fatty acid metabolism</keyword>
<evidence type="ECO:0000313" key="13">
    <source>
        <dbReference type="Proteomes" id="UP001205748"/>
    </source>
</evidence>
<keyword evidence="3 8" id="KW-0444">Lipid biosynthesis</keyword>
<keyword evidence="13" id="KW-1185">Reference proteome</keyword>
<protein>
    <recommendedName>
        <fullName evidence="8 9">Acyl carrier protein</fullName>
        <shortName evidence="8">ACP</shortName>
    </recommendedName>
</protein>
<evidence type="ECO:0000256" key="4">
    <source>
        <dbReference type="ARBA" id="ARBA00022553"/>
    </source>
</evidence>
<reference evidence="12" key="1">
    <citation type="submission" date="2022-07" db="EMBL/GenBank/DDBJ databases">
        <title>Enhanced cultured diversity of the mouse gut microbiota enables custom-made synthetic communities.</title>
        <authorList>
            <person name="Afrizal A."/>
        </authorList>
    </citation>
    <scope>NUCLEOTIDE SEQUENCE</scope>
    <source>
        <strain evidence="12">DSM 28593</strain>
    </source>
</reference>
<comment type="subcellular location">
    <subcellularLocation>
        <location evidence="8">Cytoplasm</location>
    </subcellularLocation>
</comment>
<dbReference type="NCBIfam" id="NF002149">
    <property type="entry name" value="PRK00982.1-3"/>
    <property type="match status" value="1"/>
</dbReference>
<keyword evidence="8" id="KW-0963">Cytoplasm</keyword>